<keyword evidence="7" id="KW-0963">Cytoplasm</keyword>
<proteinExistence type="inferred from homology"/>
<dbReference type="PANTHER" id="PTHR45841:SF1">
    <property type="entry name" value="MRNA TURNOVER PROTEIN 4 HOMOLOG"/>
    <property type="match status" value="1"/>
</dbReference>
<evidence type="ECO:0000256" key="5">
    <source>
        <dbReference type="ARBA" id="ARBA00004604"/>
    </source>
</evidence>
<feature type="transmembrane region" description="Helical" evidence="12">
    <location>
        <begin position="683"/>
        <end position="701"/>
    </location>
</feature>
<dbReference type="FunFam" id="3.30.70.1730:FF:000005">
    <property type="entry name" value="Ribosome assembly factor mrt4"/>
    <property type="match status" value="2"/>
</dbReference>
<dbReference type="PANTHER" id="PTHR45841">
    <property type="entry name" value="MRNA TURNOVER PROTEIN 4 MRTO4"/>
    <property type="match status" value="1"/>
</dbReference>
<evidence type="ECO:0000256" key="10">
    <source>
        <dbReference type="ARBA" id="ARBA00023136"/>
    </source>
</evidence>
<dbReference type="InterPro" id="IPR040637">
    <property type="entry name" value="Ribosomal_uL10-like_insert"/>
</dbReference>
<comment type="subcellular location">
    <subcellularLocation>
        <location evidence="4">Cytoplasm</location>
    </subcellularLocation>
    <subcellularLocation>
        <location evidence="3">Membrane</location>
        <topology evidence="3">Multi-pass membrane protein</topology>
    </subcellularLocation>
    <subcellularLocation>
        <location evidence="5">Nucleus</location>
        <location evidence="5">Nucleolus</location>
    </subcellularLocation>
</comment>
<feature type="transmembrane region" description="Helical" evidence="12">
    <location>
        <begin position="650"/>
        <end position="671"/>
    </location>
</feature>
<dbReference type="eggNOG" id="KOG0816">
    <property type="taxonomic scope" value="Eukaryota"/>
</dbReference>
<evidence type="ECO:0000256" key="6">
    <source>
        <dbReference type="ARBA" id="ARBA00008889"/>
    </source>
</evidence>
<evidence type="ECO:0000256" key="1">
    <source>
        <dbReference type="ARBA" id="ARBA00002200"/>
    </source>
</evidence>
<dbReference type="FunFam" id="3.90.105.20:FF:000004">
    <property type="entry name" value="Ribosome assembly factor mrt4"/>
    <property type="match status" value="1"/>
</dbReference>
<dbReference type="GO" id="GO:0000956">
    <property type="term" value="P:nuclear-transcribed mRNA catabolic process"/>
    <property type="evidence" value="ECO:0007669"/>
    <property type="project" value="TreeGrafter"/>
</dbReference>
<dbReference type="GO" id="GO:0005737">
    <property type="term" value="C:cytoplasm"/>
    <property type="evidence" value="ECO:0007669"/>
    <property type="project" value="UniProtKB-SubCell"/>
</dbReference>
<keyword evidence="11" id="KW-0539">Nucleus</keyword>
<comment type="function">
    <text evidence="1">Ribosomal protein P0 is the functional equivalent of E.coli protein L10.</text>
</comment>
<sequence>MPKSKRNRPVISTKALICAPDSSAVTLSKTKKKPGLERKGKVVTDIKDAVEHYANAYVFTYDNMRNQKLKDLREQLKSSSRIFLAGKKVMQIALGRSPADEAKTGLHKLSKFLQGDTGLFFTNLPRDDVERLFREFEEHDFARTGSIATETCSSTFSSSALRSSPSAGTAARTRAKLLLNCYFHTGCSAAFVTNKCDGGTLIFSPAGCRPLAAGPPPLSSLPARRRDARLELSFPLSAPSRAGWSSTPWRSVLPVISTKALICAPDSSAVTLSKTKKKPGLERKGKVVTDIKDAVEHYANAYVFTYDNMRNQKLKDLREQLKSSSRIFLAGKKVMQIALGRSPADEAKTGLHKLSKFLQGDTGLFFTNLPRDDVERLFREFEEHDFARTGSIATETVELKEGPLEQFTHEMEPFLRKQGLPVRLNKGAVELVADHIVCEEGKPISPEAAQTLRLLGMQMATFRLYLVCRWSSDDFETYKEGLAQLRAGWHIYAANMLHLLSNGVGGGAGVAEQGRQCLADALRHARRPSGLPGPRPLLRRCRPPQLGAHLRIHGALRHGRHHALWAHNMAFGRRLLPFVGRPAPALAQDYMLTQALLPSTLHLRSYGEVETAAVAPLYPSASMVFFQWAFAGVTVGLVAGAVLGRMSVKAWMAFVPLWTTLSYTHLGRRLLFHWGVMDYSGGYVVHLAAGVSGYTAAYWVGPRRKEEAGGGNLVVMVAGAGILWMGWTGFNGGDPFSANTDSSVAVLNTHICALTSILAWICCDVAVRGRPSVVGAVQGMITGLVCITPAAGLVQGWAALLMGVASETLPCYTMNAAMSLKVDDTLGILHTHAVSGVLGGVLTGVFATCSFRGLIYGVRAGGVQVLKQVAAALFVAAWNVVATSIILVVVRAFVPLRMTEEELLAGDIAIHGEQAYTNFSSGTNCSLSHETIEVGNS</sequence>
<keyword evidence="9 12" id="KW-1133">Transmembrane helix</keyword>
<feature type="domain" description="Ammonium transporter AmtB-like" evidence="13">
    <location>
        <begin position="618"/>
        <end position="916"/>
    </location>
</feature>
<reference evidence="15" key="2">
    <citation type="submission" date="2018-05" db="EMBL/GenBank/DDBJ databases">
        <title>OmerRS3 (Oryza meridionalis Reference Sequence Version 3).</title>
        <authorList>
            <person name="Zhang J."/>
            <person name="Kudrna D."/>
            <person name="Lee S."/>
            <person name="Talag J."/>
            <person name="Welchert J."/>
            <person name="Wing R.A."/>
        </authorList>
    </citation>
    <scope>NUCLEOTIDE SEQUENCE [LARGE SCALE GENOMIC DNA]</scope>
    <source>
        <strain evidence="15">cv. OR44</strain>
    </source>
</reference>
<feature type="transmembrane region" description="Helical" evidence="12">
    <location>
        <begin position="779"/>
        <end position="805"/>
    </location>
</feature>
<organism evidence="15">
    <name type="scientific">Oryza meridionalis</name>
    <dbReference type="NCBI Taxonomy" id="40149"/>
    <lineage>
        <taxon>Eukaryota</taxon>
        <taxon>Viridiplantae</taxon>
        <taxon>Streptophyta</taxon>
        <taxon>Embryophyta</taxon>
        <taxon>Tracheophyta</taxon>
        <taxon>Spermatophyta</taxon>
        <taxon>Magnoliopsida</taxon>
        <taxon>Liliopsida</taxon>
        <taxon>Poales</taxon>
        <taxon>Poaceae</taxon>
        <taxon>BOP clade</taxon>
        <taxon>Oryzoideae</taxon>
        <taxon>Oryzeae</taxon>
        <taxon>Oryzinae</taxon>
        <taxon>Oryza</taxon>
    </lineage>
</organism>
<evidence type="ECO:0000256" key="9">
    <source>
        <dbReference type="ARBA" id="ARBA00022989"/>
    </source>
</evidence>
<dbReference type="Gramene" id="OMERI11G00750.1">
    <property type="protein sequence ID" value="OMERI11G00750.1"/>
    <property type="gene ID" value="OMERI11G00750"/>
</dbReference>
<evidence type="ECO:0000313" key="15">
    <source>
        <dbReference type="EnsemblPlants" id="OMERI11G00750.1"/>
    </source>
</evidence>
<dbReference type="EnsemblPlants" id="OMERI11G00750.1">
    <property type="protein sequence ID" value="OMERI11G00750.1"/>
    <property type="gene ID" value="OMERI11G00750"/>
</dbReference>
<dbReference type="InterPro" id="IPR001790">
    <property type="entry name" value="Ribosomal_uL10"/>
</dbReference>
<dbReference type="Pfam" id="PF00909">
    <property type="entry name" value="Ammonium_transp"/>
    <property type="match status" value="1"/>
</dbReference>
<evidence type="ECO:0000256" key="7">
    <source>
        <dbReference type="ARBA" id="ARBA00022490"/>
    </source>
</evidence>
<feature type="transmembrane region" description="Helical" evidence="12">
    <location>
        <begin position="708"/>
        <end position="727"/>
    </location>
</feature>
<dbReference type="SUPFAM" id="SSF111352">
    <property type="entry name" value="Ammonium transporter"/>
    <property type="match status" value="1"/>
</dbReference>
<dbReference type="Gene3D" id="1.10.3430.10">
    <property type="entry name" value="Ammonium transporter AmtB like domains"/>
    <property type="match status" value="1"/>
</dbReference>
<dbReference type="GO" id="GO:0003723">
    <property type="term" value="F:RNA binding"/>
    <property type="evidence" value="ECO:0007669"/>
    <property type="project" value="TreeGrafter"/>
</dbReference>
<dbReference type="STRING" id="40149.A0A0E0F1H5"/>
<dbReference type="Gene3D" id="3.30.70.1730">
    <property type="match status" value="2"/>
</dbReference>
<feature type="domain" description="Large ribosomal subunit protein uL10-like insertion" evidence="14">
    <location>
        <begin position="387"/>
        <end position="456"/>
    </location>
</feature>
<feature type="transmembrane region" description="Helical" evidence="12">
    <location>
        <begin position="747"/>
        <end position="767"/>
    </location>
</feature>
<dbReference type="CDD" id="cd05796">
    <property type="entry name" value="Ribosomal_P0_like"/>
    <property type="match status" value="2"/>
</dbReference>
<feature type="transmembrane region" description="Helical" evidence="12">
    <location>
        <begin position="625"/>
        <end position="643"/>
    </location>
</feature>
<evidence type="ECO:0000256" key="8">
    <source>
        <dbReference type="ARBA" id="ARBA00022692"/>
    </source>
</evidence>
<dbReference type="InterPro" id="IPR033867">
    <property type="entry name" value="Mrt4"/>
</dbReference>
<dbReference type="GO" id="GO:0005730">
    <property type="term" value="C:nucleolus"/>
    <property type="evidence" value="ECO:0007669"/>
    <property type="project" value="UniProtKB-SubCell"/>
</dbReference>
<dbReference type="GO" id="GO:0006364">
    <property type="term" value="P:rRNA processing"/>
    <property type="evidence" value="ECO:0007669"/>
    <property type="project" value="TreeGrafter"/>
</dbReference>
<dbReference type="SUPFAM" id="SSF160369">
    <property type="entry name" value="Ribosomal protein L10-like"/>
    <property type="match status" value="2"/>
</dbReference>
<dbReference type="AlphaFoldDB" id="A0A0E0F1H5"/>
<accession>A0A0E0F1H5</accession>
<evidence type="ECO:0000256" key="4">
    <source>
        <dbReference type="ARBA" id="ARBA00004496"/>
    </source>
</evidence>
<name>A0A0E0F1H5_9ORYZ</name>
<keyword evidence="8 12" id="KW-0812">Transmembrane</keyword>
<dbReference type="GO" id="GO:0000027">
    <property type="term" value="P:ribosomal large subunit assembly"/>
    <property type="evidence" value="ECO:0007669"/>
    <property type="project" value="InterPro"/>
</dbReference>
<evidence type="ECO:0000259" key="14">
    <source>
        <dbReference type="Pfam" id="PF17777"/>
    </source>
</evidence>
<reference evidence="15" key="1">
    <citation type="submission" date="2015-04" db="UniProtKB">
        <authorList>
            <consortium name="EnsemblPlants"/>
        </authorList>
    </citation>
    <scope>IDENTIFICATION</scope>
</reference>
<comment type="function">
    <text evidence="2">Component of the ribosome assembly machinery. Nuclear paralog of the ribosomal protein P0, it binds pre-60S subunits at an early stage of assembly in the nucleolus, and is replaced by P0 in cytoplasmic pre-60S subunits and mature 80S ribosomes.</text>
</comment>
<dbReference type="InterPro" id="IPR051742">
    <property type="entry name" value="Ribosome_Assembly_uL10"/>
</dbReference>
<dbReference type="Proteomes" id="UP000008021">
    <property type="component" value="Chromosome 11"/>
</dbReference>
<dbReference type="GO" id="GO:0008519">
    <property type="term" value="F:ammonium channel activity"/>
    <property type="evidence" value="ECO:0007669"/>
    <property type="project" value="InterPro"/>
</dbReference>
<evidence type="ECO:0000256" key="2">
    <source>
        <dbReference type="ARBA" id="ARBA00004046"/>
    </source>
</evidence>
<feature type="transmembrane region" description="Helical" evidence="12">
    <location>
        <begin position="825"/>
        <end position="848"/>
    </location>
</feature>
<dbReference type="InterPro" id="IPR043141">
    <property type="entry name" value="Ribosomal_uL10-like_sf"/>
</dbReference>
<evidence type="ECO:0000256" key="12">
    <source>
        <dbReference type="SAM" id="Phobius"/>
    </source>
</evidence>
<evidence type="ECO:0000259" key="13">
    <source>
        <dbReference type="Pfam" id="PF00909"/>
    </source>
</evidence>
<evidence type="ECO:0000256" key="11">
    <source>
        <dbReference type="ARBA" id="ARBA00023242"/>
    </source>
</evidence>
<dbReference type="GO" id="GO:0016020">
    <property type="term" value="C:membrane"/>
    <property type="evidence" value="ECO:0007669"/>
    <property type="project" value="UniProtKB-SubCell"/>
</dbReference>
<protein>
    <recommendedName>
        <fullName evidence="17">Ribosome assembly factor mrt4</fullName>
    </recommendedName>
</protein>
<dbReference type="Pfam" id="PF17777">
    <property type="entry name" value="RL10P_insert"/>
    <property type="match status" value="1"/>
</dbReference>
<dbReference type="InterPro" id="IPR024041">
    <property type="entry name" value="NH4_transpt_AmtB-like_dom"/>
</dbReference>
<evidence type="ECO:0000256" key="3">
    <source>
        <dbReference type="ARBA" id="ARBA00004141"/>
    </source>
</evidence>
<keyword evidence="10 12" id="KW-0472">Membrane</keyword>
<dbReference type="Gene3D" id="3.90.105.20">
    <property type="match status" value="1"/>
</dbReference>
<feature type="transmembrane region" description="Helical" evidence="12">
    <location>
        <begin position="869"/>
        <end position="894"/>
    </location>
</feature>
<evidence type="ECO:0000313" key="16">
    <source>
        <dbReference type="Proteomes" id="UP000008021"/>
    </source>
</evidence>
<comment type="similarity">
    <text evidence="6">Belongs to the universal ribosomal protein uL10 family.</text>
</comment>
<dbReference type="InterPro" id="IPR043164">
    <property type="entry name" value="Ribosomal_uL10-like_insert_sf"/>
</dbReference>
<dbReference type="InterPro" id="IPR029020">
    <property type="entry name" value="Ammonium/urea_transptr"/>
</dbReference>
<dbReference type="HOGENOM" id="CLU_013910_0_0_1"/>
<dbReference type="Pfam" id="PF00466">
    <property type="entry name" value="Ribosomal_L10"/>
    <property type="match status" value="2"/>
</dbReference>
<keyword evidence="16" id="KW-1185">Reference proteome</keyword>
<evidence type="ECO:0008006" key="17">
    <source>
        <dbReference type="Google" id="ProtNLM"/>
    </source>
</evidence>
<dbReference type="GO" id="GO:0030687">
    <property type="term" value="C:preribosome, large subunit precursor"/>
    <property type="evidence" value="ECO:0007669"/>
    <property type="project" value="TreeGrafter"/>
</dbReference>